<evidence type="ECO:0000313" key="2">
    <source>
        <dbReference type="Proteomes" id="UP000706891"/>
    </source>
</evidence>
<comment type="caution">
    <text evidence="1">The sequence shown here is derived from an EMBL/GenBank/DDBJ whole genome shotgun (WGS) entry which is preliminary data.</text>
</comment>
<organism evidence="1 2">
    <name type="scientific">Marseilla massiliensis</name>
    <dbReference type="NCBI Taxonomy" id="1841864"/>
    <lineage>
        <taxon>Bacteria</taxon>
        <taxon>Pseudomonadati</taxon>
        <taxon>Bacteroidota</taxon>
        <taxon>Bacteroidia</taxon>
        <taxon>Bacteroidales</taxon>
        <taxon>Prevotellaceae</taxon>
        <taxon>Marseilla</taxon>
    </lineage>
</organism>
<evidence type="ECO:0000313" key="1">
    <source>
        <dbReference type="EMBL" id="MBM6673995.1"/>
    </source>
</evidence>
<reference evidence="1" key="1">
    <citation type="submission" date="2020-08" db="EMBL/GenBank/DDBJ databases">
        <authorList>
            <person name="Cejkova D."/>
            <person name="Kubasova T."/>
            <person name="Jahodarova E."/>
            <person name="Rychlik I."/>
        </authorList>
    </citation>
    <scope>NUCLEOTIDE SEQUENCE</scope>
    <source>
        <strain evidence="1">An824</strain>
    </source>
</reference>
<proteinExistence type="predicted"/>
<gene>
    <name evidence="1" type="ORF">H6A34_08920</name>
</gene>
<accession>A0A938WVF1</accession>
<sequence length="78" mass="8933">MFTLKSQNLKTLKPQNLKTSKPHNLKTVNTIRPFMAGIDFYMSSNRFAEEPLYRKRASDVPLFSTQNAALRRMKGGIS</sequence>
<reference evidence="1" key="2">
    <citation type="journal article" date="2021" name="Sci. Rep.">
        <title>The distribution of antibiotic resistance genes in chicken gut microbiota commensals.</title>
        <authorList>
            <person name="Juricova H."/>
            <person name="Matiasovicova J."/>
            <person name="Kubasova T."/>
            <person name="Cejkova D."/>
            <person name="Rychlik I."/>
        </authorList>
    </citation>
    <scope>NUCLEOTIDE SEQUENCE</scope>
    <source>
        <strain evidence="1">An824</strain>
    </source>
</reference>
<dbReference type="AlphaFoldDB" id="A0A938WVF1"/>
<keyword evidence="2" id="KW-1185">Reference proteome</keyword>
<dbReference type="Proteomes" id="UP000706891">
    <property type="component" value="Unassembled WGS sequence"/>
</dbReference>
<protein>
    <submittedName>
        <fullName evidence="1">Uncharacterized protein</fullName>
    </submittedName>
</protein>
<dbReference type="RefSeq" id="WP_205104999.1">
    <property type="nucleotide sequence ID" value="NZ_JACJJG010000047.1"/>
</dbReference>
<dbReference type="EMBL" id="JACJJG010000047">
    <property type="protein sequence ID" value="MBM6673995.1"/>
    <property type="molecule type" value="Genomic_DNA"/>
</dbReference>
<name>A0A938WVF1_9BACT</name>